<keyword evidence="4" id="KW-1133">Transmembrane helix</keyword>
<accession>A0A250JM98</accession>
<dbReference type="SUPFAM" id="SSF58104">
    <property type="entry name" value="Methyl-accepting chemotaxis protein (MCP) signaling domain"/>
    <property type="match status" value="1"/>
</dbReference>
<dbReference type="InterPro" id="IPR004089">
    <property type="entry name" value="MCPsignal_dom"/>
</dbReference>
<evidence type="ECO:0000259" key="5">
    <source>
        <dbReference type="PROSITE" id="PS50111"/>
    </source>
</evidence>
<dbReference type="GO" id="GO:0016020">
    <property type="term" value="C:membrane"/>
    <property type="evidence" value="ECO:0007669"/>
    <property type="project" value="InterPro"/>
</dbReference>
<dbReference type="InterPro" id="IPR004090">
    <property type="entry name" value="Chemotax_Me-accpt_rcpt"/>
</dbReference>
<dbReference type="InterPro" id="IPR003660">
    <property type="entry name" value="HAMP_dom"/>
</dbReference>
<dbReference type="OrthoDB" id="5503993at2"/>
<dbReference type="SMART" id="SM00283">
    <property type="entry name" value="MA"/>
    <property type="match status" value="1"/>
</dbReference>
<dbReference type="CDD" id="cd06225">
    <property type="entry name" value="HAMP"/>
    <property type="match status" value="1"/>
</dbReference>
<proteinExistence type="inferred from homology"/>
<name>A0A250JM98_9BACT</name>
<dbReference type="PROSITE" id="PS50885">
    <property type="entry name" value="HAMP"/>
    <property type="match status" value="1"/>
</dbReference>
<dbReference type="Gene3D" id="1.10.287.950">
    <property type="entry name" value="Methyl-accepting chemotaxis protein"/>
    <property type="match status" value="1"/>
</dbReference>
<dbReference type="Pfam" id="PF00672">
    <property type="entry name" value="HAMP"/>
    <property type="match status" value="1"/>
</dbReference>
<feature type="domain" description="Methyl-accepting transducer" evidence="5">
    <location>
        <begin position="259"/>
        <end position="495"/>
    </location>
</feature>
<feature type="domain" description="HAMP" evidence="6">
    <location>
        <begin position="201"/>
        <end position="254"/>
    </location>
</feature>
<evidence type="ECO:0000313" key="7">
    <source>
        <dbReference type="EMBL" id="ATB44612.1"/>
    </source>
</evidence>
<sequence>MRLKLKQKMMLLPAVVALFLVAILVAFFTLGARSGGVYARISSSHVPTIELSREVMHRYPGLHRNVAAAVTGKLAGGLEPVRAEVSELQAKLDLARGVPGANTERTDALKAALTAYWTAAEQALAFAVAGDARAEATFAAVEAQAAALREALQKAVDEDAQAIGRSYEEVAGLHSASIWAVSGLVLLCIALTVGLAIWLHREVTLPLAKLTHVATRIAEKGDLTQELDVSAHDEVGELARGFQVMVTRLRNVPTTIQAVVTDLTTAAKTLTQASQEQVNFLTNQSRSLTEASTTIAEIAQTSSMAASRAEMVLRVAGQADAFSVSGQESIEKSAEGLQQIRQRVGALVGSIGHLSDQAVHAGEIIGSVKDLADQSNVLALNAAIEAARAGEQGRGFAVVAREMRSLSGQSLQSTQRIGKILLEINQAIRQTVGIAEGDSEKMEEGIEQVLASANTLKEITTVVQESSQAARQIVASVTQQNAGIAQMTEVMTSLSAMMADVVTATMTAEQAVTQINTSLGQLEALSTGFRV</sequence>
<dbReference type="Pfam" id="PF00015">
    <property type="entry name" value="MCPsignal"/>
    <property type="match status" value="1"/>
</dbReference>
<keyword evidence="1 3" id="KW-0807">Transducer</keyword>
<protein>
    <submittedName>
        <fullName evidence="7">Methyl-accepting chemotaxis protein</fullName>
    </submittedName>
</protein>
<dbReference type="PRINTS" id="PR00260">
    <property type="entry name" value="CHEMTRNSDUCR"/>
</dbReference>
<dbReference type="AlphaFoldDB" id="A0A250JM98"/>
<evidence type="ECO:0000256" key="2">
    <source>
        <dbReference type="ARBA" id="ARBA00029447"/>
    </source>
</evidence>
<evidence type="ECO:0000256" key="1">
    <source>
        <dbReference type="ARBA" id="ARBA00023224"/>
    </source>
</evidence>
<dbReference type="Proteomes" id="UP000217343">
    <property type="component" value="Chromosome"/>
</dbReference>
<dbReference type="Gene3D" id="6.10.340.10">
    <property type="match status" value="1"/>
</dbReference>
<dbReference type="GO" id="GO:0004888">
    <property type="term" value="F:transmembrane signaling receptor activity"/>
    <property type="evidence" value="ECO:0007669"/>
    <property type="project" value="InterPro"/>
</dbReference>
<reference evidence="7 8" key="1">
    <citation type="submission" date="2017-06" db="EMBL/GenBank/DDBJ databases">
        <title>Sequencing and comparative analysis of myxobacterial genomes.</title>
        <authorList>
            <person name="Rupp O."/>
            <person name="Goesmann A."/>
            <person name="Sogaard-Andersen L."/>
        </authorList>
    </citation>
    <scope>NUCLEOTIDE SEQUENCE [LARGE SCALE GENOMIC DNA]</scope>
    <source>
        <strain evidence="7 8">DSM 14697</strain>
    </source>
</reference>
<dbReference type="EMBL" id="CP022203">
    <property type="protein sequence ID" value="ATB44612.1"/>
    <property type="molecule type" value="Genomic_DNA"/>
</dbReference>
<evidence type="ECO:0000313" key="8">
    <source>
        <dbReference type="Proteomes" id="UP000217343"/>
    </source>
</evidence>
<dbReference type="KEGG" id="mmas:MYMAC_000183"/>
<feature type="transmembrane region" description="Helical" evidence="4">
    <location>
        <begin position="178"/>
        <end position="199"/>
    </location>
</feature>
<organism evidence="7 8">
    <name type="scientific">Corallococcus macrosporus DSM 14697</name>
    <dbReference type="NCBI Taxonomy" id="1189310"/>
    <lineage>
        <taxon>Bacteria</taxon>
        <taxon>Pseudomonadati</taxon>
        <taxon>Myxococcota</taxon>
        <taxon>Myxococcia</taxon>
        <taxon>Myxococcales</taxon>
        <taxon>Cystobacterineae</taxon>
        <taxon>Myxococcaceae</taxon>
        <taxon>Corallococcus</taxon>
    </lineage>
</organism>
<dbReference type="GO" id="GO:0006935">
    <property type="term" value="P:chemotaxis"/>
    <property type="evidence" value="ECO:0007669"/>
    <property type="project" value="InterPro"/>
</dbReference>
<gene>
    <name evidence="7" type="ORF">MYMAC_000183</name>
</gene>
<keyword evidence="4" id="KW-0812">Transmembrane</keyword>
<evidence type="ECO:0000256" key="3">
    <source>
        <dbReference type="PROSITE-ProRule" id="PRU00284"/>
    </source>
</evidence>
<keyword evidence="8" id="KW-1185">Reference proteome</keyword>
<dbReference type="SMART" id="SM00304">
    <property type="entry name" value="HAMP"/>
    <property type="match status" value="1"/>
</dbReference>
<evidence type="ECO:0000256" key="4">
    <source>
        <dbReference type="SAM" id="Phobius"/>
    </source>
</evidence>
<dbReference type="PROSITE" id="PS50111">
    <property type="entry name" value="CHEMOTAXIS_TRANSDUC_2"/>
    <property type="match status" value="1"/>
</dbReference>
<keyword evidence="4" id="KW-0472">Membrane</keyword>
<dbReference type="GO" id="GO:0007165">
    <property type="term" value="P:signal transduction"/>
    <property type="evidence" value="ECO:0007669"/>
    <property type="project" value="UniProtKB-KW"/>
</dbReference>
<dbReference type="PANTHER" id="PTHR32089:SF112">
    <property type="entry name" value="LYSOZYME-LIKE PROTEIN-RELATED"/>
    <property type="match status" value="1"/>
</dbReference>
<evidence type="ECO:0000259" key="6">
    <source>
        <dbReference type="PROSITE" id="PS50885"/>
    </source>
</evidence>
<comment type="similarity">
    <text evidence="2">Belongs to the methyl-accepting chemotaxis (MCP) protein family.</text>
</comment>
<dbReference type="PANTHER" id="PTHR32089">
    <property type="entry name" value="METHYL-ACCEPTING CHEMOTAXIS PROTEIN MCPB"/>
    <property type="match status" value="1"/>
</dbReference>
<dbReference type="RefSeq" id="WP_095956681.1">
    <property type="nucleotide sequence ID" value="NZ_CP022203.1"/>
</dbReference>